<organism evidence="9 10">
    <name type="scientific">Planococcus chinensis</name>
    <dbReference type="NCBI Taxonomy" id="272917"/>
    <lineage>
        <taxon>Bacteria</taxon>
        <taxon>Bacillati</taxon>
        <taxon>Bacillota</taxon>
        <taxon>Bacilli</taxon>
        <taxon>Bacillales</taxon>
        <taxon>Caryophanaceae</taxon>
        <taxon>Planococcus</taxon>
    </lineage>
</organism>
<feature type="transmembrane region" description="Helical" evidence="7">
    <location>
        <begin position="56"/>
        <end position="75"/>
    </location>
</feature>
<feature type="compositionally biased region" description="Basic and acidic residues" evidence="6">
    <location>
        <begin position="247"/>
        <end position="259"/>
    </location>
</feature>
<keyword evidence="2" id="KW-1003">Cell membrane</keyword>
<keyword evidence="10" id="KW-1185">Reference proteome</keyword>
<evidence type="ECO:0000256" key="2">
    <source>
        <dbReference type="ARBA" id="ARBA00022475"/>
    </source>
</evidence>
<protein>
    <recommendedName>
        <fullName evidence="8">RsgI N-terminal anti-sigma domain-containing protein</fullName>
    </recommendedName>
</protein>
<dbReference type="InterPro" id="IPR055431">
    <property type="entry name" value="RsgI_M"/>
</dbReference>
<keyword evidence="4 7" id="KW-1133">Transmembrane helix</keyword>
<feature type="compositionally biased region" description="Basic and acidic residues" evidence="6">
    <location>
        <begin position="328"/>
        <end position="365"/>
    </location>
</feature>
<evidence type="ECO:0000256" key="1">
    <source>
        <dbReference type="ARBA" id="ARBA00004162"/>
    </source>
</evidence>
<evidence type="ECO:0000256" key="7">
    <source>
        <dbReference type="SAM" id="Phobius"/>
    </source>
</evidence>
<dbReference type="EMBL" id="JBHUFW010000004">
    <property type="protein sequence ID" value="MFD1862297.1"/>
    <property type="molecule type" value="Genomic_DNA"/>
</dbReference>
<evidence type="ECO:0000256" key="6">
    <source>
        <dbReference type="SAM" id="MobiDB-lite"/>
    </source>
</evidence>
<evidence type="ECO:0000256" key="5">
    <source>
        <dbReference type="ARBA" id="ARBA00023136"/>
    </source>
</evidence>
<evidence type="ECO:0000256" key="3">
    <source>
        <dbReference type="ARBA" id="ARBA00022692"/>
    </source>
</evidence>
<dbReference type="InterPro" id="IPR024449">
    <property type="entry name" value="Anti-sigma_RsgI_N"/>
</dbReference>
<evidence type="ECO:0000259" key="8">
    <source>
        <dbReference type="PROSITE" id="PS51849"/>
    </source>
</evidence>
<accession>A0ABW4QFF1</accession>
<comment type="subcellular location">
    <subcellularLocation>
        <location evidence="1">Cell membrane</location>
        <topology evidence="1">Single-pass membrane protein</topology>
    </subcellularLocation>
</comment>
<evidence type="ECO:0000313" key="9">
    <source>
        <dbReference type="EMBL" id="MFD1862297.1"/>
    </source>
</evidence>
<dbReference type="PROSITE" id="PS51849">
    <property type="entry name" value="RSGI_N"/>
    <property type="match status" value="1"/>
</dbReference>
<reference evidence="10" key="1">
    <citation type="journal article" date="2019" name="Int. J. Syst. Evol. Microbiol.">
        <title>The Global Catalogue of Microorganisms (GCM) 10K type strain sequencing project: providing services to taxonomists for standard genome sequencing and annotation.</title>
        <authorList>
            <consortium name="The Broad Institute Genomics Platform"/>
            <consortium name="The Broad Institute Genome Sequencing Center for Infectious Disease"/>
            <person name="Wu L."/>
            <person name="Ma J."/>
        </authorList>
    </citation>
    <scope>NUCLEOTIDE SEQUENCE [LARGE SCALE GENOMIC DNA]</scope>
    <source>
        <strain evidence="10">CGMCC 1.15475</strain>
    </source>
</reference>
<dbReference type="Pfam" id="PF23750">
    <property type="entry name" value="RsgI_M"/>
    <property type="match status" value="1"/>
</dbReference>
<keyword evidence="3 7" id="KW-0812">Transmembrane</keyword>
<evidence type="ECO:0000256" key="4">
    <source>
        <dbReference type="ARBA" id="ARBA00022989"/>
    </source>
</evidence>
<feature type="region of interest" description="Disordered" evidence="6">
    <location>
        <begin position="210"/>
        <end position="400"/>
    </location>
</feature>
<comment type="caution">
    <text evidence="9">The sequence shown here is derived from an EMBL/GenBank/DDBJ whole genome shotgun (WGS) entry which is preliminary data.</text>
</comment>
<feature type="compositionally biased region" description="Basic and acidic residues" evidence="6">
    <location>
        <begin position="377"/>
        <end position="390"/>
    </location>
</feature>
<evidence type="ECO:0000313" key="10">
    <source>
        <dbReference type="Proteomes" id="UP001597273"/>
    </source>
</evidence>
<dbReference type="RefSeq" id="WP_204892662.1">
    <property type="nucleotide sequence ID" value="NZ_JBHUFW010000004.1"/>
</dbReference>
<dbReference type="Proteomes" id="UP001597273">
    <property type="component" value="Unassembled WGS sequence"/>
</dbReference>
<gene>
    <name evidence="9" type="ORF">ACFSDB_05115</name>
</gene>
<name>A0ABW4QFF1_9BACL</name>
<feature type="compositionally biased region" description="Basic and acidic residues" evidence="6">
    <location>
        <begin position="281"/>
        <end position="295"/>
    </location>
</feature>
<proteinExistence type="predicted"/>
<keyword evidence="5 7" id="KW-0472">Membrane</keyword>
<sequence length="400" mass="43521">MKMQKGICVKKKNSRSIFLLEDGRFLEGKPVNATDVGEEGYFEPASRGFGMHWAKLVAPAAALAVAFMLLFSTMMPSEEAYAYIQLEANPGIELGIDEDIEVISVRHLNDDGKRMIEKLGDWEGESLDEILARSIDLAAGSTTEEVTITTVPGEVEGSEKLPVEQAVLAVAVAAVKKNVDIHLKKATHQQWKKSVQENVPVGQKVQKFTPVAVEENTGTLKTKGFGTPTGHVHPEDPKPAAPPGQQKKADADVKKDKETMPPGQQKKLDGSVNANPVNPPKQEKKADLPKSERKANPPAAGKKVQPPAKAAPQAAEPKAKKATPKVKANSEKTKPKAEKTPPPVKEKKVNPPKKEKKVKPPETKKKTPVQGTTKNRKTPEQKKKLKDSQKKNSNSKKGQK</sequence>
<feature type="domain" description="RsgI N-terminal anti-sigma" evidence="8">
    <location>
        <begin position="4"/>
        <end position="51"/>
    </location>
</feature>
<feature type="compositionally biased region" description="Low complexity" evidence="6">
    <location>
        <begin position="297"/>
        <end position="316"/>
    </location>
</feature>